<dbReference type="AlphaFoldDB" id="A0A4Y2SKY2"/>
<accession>A0A4Y2SKY2</accession>
<reference evidence="1 2" key="1">
    <citation type="journal article" date="2019" name="Sci. Rep.">
        <title>Orb-weaving spider Araneus ventricosus genome elucidates the spidroin gene catalogue.</title>
        <authorList>
            <person name="Kono N."/>
            <person name="Nakamura H."/>
            <person name="Ohtoshi R."/>
            <person name="Moran D.A.P."/>
            <person name="Shinohara A."/>
            <person name="Yoshida Y."/>
            <person name="Fujiwara M."/>
            <person name="Mori M."/>
            <person name="Tomita M."/>
            <person name="Arakawa K."/>
        </authorList>
    </citation>
    <scope>NUCLEOTIDE SEQUENCE [LARGE SCALE GENOMIC DNA]</scope>
</reference>
<protein>
    <recommendedName>
        <fullName evidence="3">PiggyBac transposable element-derived protein domain-containing protein</fullName>
    </recommendedName>
</protein>
<comment type="caution">
    <text evidence="1">The sequence shown here is derived from an EMBL/GenBank/DDBJ whole genome shotgun (WGS) entry which is preliminary data.</text>
</comment>
<organism evidence="1 2">
    <name type="scientific">Araneus ventricosus</name>
    <name type="common">Orbweaver spider</name>
    <name type="synonym">Epeira ventricosa</name>
    <dbReference type="NCBI Taxonomy" id="182803"/>
    <lineage>
        <taxon>Eukaryota</taxon>
        <taxon>Metazoa</taxon>
        <taxon>Ecdysozoa</taxon>
        <taxon>Arthropoda</taxon>
        <taxon>Chelicerata</taxon>
        <taxon>Arachnida</taxon>
        <taxon>Araneae</taxon>
        <taxon>Araneomorphae</taxon>
        <taxon>Entelegynae</taxon>
        <taxon>Araneoidea</taxon>
        <taxon>Araneidae</taxon>
        <taxon>Araneus</taxon>
    </lineage>
</organism>
<dbReference type="OrthoDB" id="7611382at2759"/>
<name>A0A4Y2SKY2_ARAVE</name>
<keyword evidence="2" id="KW-1185">Reference proteome</keyword>
<proteinExistence type="predicted"/>
<evidence type="ECO:0008006" key="3">
    <source>
        <dbReference type="Google" id="ProtNLM"/>
    </source>
</evidence>
<evidence type="ECO:0000313" key="2">
    <source>
        <dbReference type="Proteomes" id="UP000499080"/>
    </source>
</evidence>
<sequence length="105" mass="12158">MKRTRKEVPESFKQIKIELYSSKVLKHDNIALSEYKGKKSKNVLLESTLHSTVEVEFNEKKTPEADDVQNNYVSSKTSRLYDFTDRLMAGPRGLRTVRSHKAPCR</sequence>
<dbReference type="Proteomes" id="UP000499080">
    <property type="component" value="Unassembled WGS sequence"/>
</dbReference>
<dbReference type="EMBL" id="BGPR01022535">
    <property type="protein sequence ID" value="GBN88938.1"/>
    <property type="molecule type" value="Genomic_DNA"/>
</dbReference>
<evidence type="ECO:0000313" key="1">
    <source>
        <dbReference type="EMBL" id="GBN88938.1"/>
    </source>
</evidence>
<gene>
    <name evidence="1" type="ORF">AVEN_60612_1</name>
</gene>